<accession>A0ABR9MZ80</accession>
<reference evidence="1 2" key="1">
    <citation type="submission" date="2020-10" db="EMBL/GenBank/DDBJ databases">
        <title>Myceligenerans pegani sp. nov., an endophytic actinomycete isolated from Peganum harmala L. in Xinjiang, China.</title>
        <authorList>
            <person name="Xin L."/>
        </authorList>
    </citation>
    <scope>NUCLEOTIDE SEQUENCE [LARGE SCALE GENOMIC DNA]</scope>
    <source>
        <strain evidence="1 2">TRM65318</strain>
    </source>
</reference>
<proteinExistence type="predicted"/>
<keyword evidence="2" id="KW-1185">Reference proteome</keyword>
<dbReference type="Proteomes" id="UP000625527">
    <property type="component" value="Unassembled WGS sequence"/>
</dbReference>
<name>A0ABR9MZ80_9MICO</name>
<evidence type="ECO:0000313" key="1">
    <source>
        <dbReference type="EMBL" id="MBE1876705.1"/>
    </source>
</evidence>
<gene>
    <name evidence="1" type="ORF">IHE71_13420</name>
</gene>
<organism evidence="1 2">
    <name type="scientific">Myceligenerans pegani</name>
    <dbReference type="NCBI Taxonomy" id="2776917"/>
    <lineage>
        <taxon>Bacteria</taxon>
        <taxon>Bacillati</taxon>
        <taxon>Actinomycetota</taxon>
        <taxon>Actinomycetes</taxon>
        <taxon>Micrococcales</taxon>
        <taxon>Promicromonosporaceae</taxon>
        <taxon>Myceligenerans</taxon>
    </lineage>
</organism>
<protein>
    <submittedName>
        <fullName evidence="1">Uncharacterized protein</fullName>
    </submittedName>
</protein>
<comment type="caution">
    <text evidence="1">The sequence shown here is derived from an EMBL/GenBank/DDBJ whole genome shotgun (WGS) entry which is preliminary data.</text>
</comment>
<evidence type="ECO:0000313" key="2">
    <source>
        <dbReference type="Proteomes" id="UP000625527"/>
    </source>
</evidence>
<dbReference type="EMBL" id="JADAQT010000089">
    <property type="protein sequence ID" value="MBE1876705.1"/>
    <property type="molecule type" value="Genomic_DNA"/>
</dbReference>
<dbReference type="RefSeq" id="WP_192863273.1">
    <property type="nucleotide sequence ID" value="NZ_JADAQT010000089.1"/>
</dbReference>
<sequence length="128" mass="14823">MTLNSLADVVRSELAGPRPDQNFLLRMAAQAISDYRSLHTPADQDRFLRRPDSTGERRWDAMLAAIAEREARRSRREIPEWVYDNVYVLSPWWFLSPTESLRAYSLQHSAPEFAIRNIFIDVASLESV</sequence>